<feature type="compositionally biased region" description="Polar residues" evidence="1">
    <location>
        <begin position="268"/>
        <end position="283"/>
    </location>
</feature>
<dbReference type="Gene3D" id="2.60.40.640">
    <property type="match status" value="1"/>
</dbReference>
<dbReference type="OrthoDB" id="2333384at2759"/>
<organism evidence="3 4">
    <name type="scientific">Laccaria amethystina LaAM-08-1</name>
    <dbReference type="NCBI Taxonomy" id="1095629"/>
    <lineage>
        <taxon>Eukaryota</taxon>
        <taxon>Fungi</taxon>
        <taxon>Dikarya</taxon>
        <taxon>Basidiomycota</taxon>
        <taxon>Agaricomycotina</taxon>
        <taxon>Agaricomycetes</taxon>
        <taxon>Agaricomycetidae</taxon>
        <taxon>Agaricales</taxon>
        <taxon>Agaricineae</taxon>
        <taxon>Hydnangiaceae</taxon>
        <taxon>Laccaria</taxon>
    </lineage>
</organism>
<dbReference type="GO" id="GO:0070086">
    <property type="term" value="P:ubiquitin-dependent endocytosis"/>
    <property type="evidence" value="ECO:0007669"/>
    <property type="project" value="TreeGrafter"/>
</dbReference>
<accession>A0A0C9WK27</accession>
<dbReference type="SMART" id="SM01017">
    <property type="entry name" value="Arrestin_C"/>
    <property type="match status" value="1"/>
</dbReference>
<dbReference type="GO" id="GO:0005886">
    <property type="term" value="C:plasma membrane"/>
    <property type="evidence" value="ECO:0007669"/>
    <property type="project" value="TreeGrafter"/>
</dbReference>
<evidence type="ECO:0000256" key="1">
    <source>
        <dbReference type="SAM" id="MobiDB-lite"/>
    </source>
</evidence>
<dbReference type="InterPro" id="IPR014756">
    <property type="entry name" value="Ig_E-set"/>
</dbReference>
<dbReference type="GO" id="GO:0005829">
    <property type="term" value="C:cytosol"/>
    <property type="evidence" value="ECO:0007669"/>
    <property type="project" value="TreeGrafter"/>
</dbReference>
<dbReference type="PANTHER" id="PTHR11188:SF17">
    <property type="entry name" value="FI21816P1"/>
    <property type="match status" value="1"/>
</dbReference>
<feature type="compositionally biased region" description="Basic and acidic residues" evidence="1">
    <location>
        <begin position="564"/>
        <end position="585"/>
    </location>
</feature>
<feature type="compositionally biased region" description="Low complexity" evidence="1">
    <location>
        <begin position="308"/>
        <end position="320"/>
    </location>
</feature>
<dbReference type="InterPro" id="IPR011021">
    <property type="entry name" value="Arrestin-like_N"/>
</dbReference>
<feature type="compositionally biased region" description="Basic residues" evidence="1">
    <location>
        <begin position="586"/>
        <end position="596"/>
    </location>
</feature>
<feature type="region of interest" description="Disordered" evidence="1">
    <location>
        <begin position="562"/>
        <end position="628"/>
    </location>
</feature>
<feature type="compositionally biased region" description="Low complexity" evidence="1">
    <location>
        <begin position="339"/>
        <end position="355"/>
    </location>
</feature>
<feature type="compositionally biased region" description="Low complexity" evidence="1">
    <location>
        <begin position="1"/>
        <end position="18"/>
    </location>
</feature>
<evidence type="ECO:0000313" key="4">
    <source>
        <dbReference type="Proteomes" id="UP000054477"/>
    </source>
</evidence>
<dbReference type="HOGENOM" id="CLU_012356_0_0_1"/>
<dbReference type="SUPFAM" id="SSF81296">
    <property type="entry name" value="E set domains"/>
    <property type="match status" value="1"/>
</dbReference>
<dbReference type="GO" id="GO:0031625">
    <property type="term" value="F:ubiquitin protein ligase binding"/>
    <property type="evidence" value="ECO:0007669"/>
    <property type="project" value="TreeGrafter"/>
</dbReference>
<dbReference type="InterPro" id="IPR050357">
    <property type="entry name" value="Arrestin_domain-protein"/>
</dbReference>
<dbReference type="STRING" id="1095629.A0A0C9WK27"/>
<feature type="region of interest" description="Disordered" evidence="1">
    <location>
        <begin position="1"/>
        <end position="25"/>
    </location>
</feature>
<dbReference type="PANTHER" id="PTHR11188">
    <property type="entry name" value="ARRESTIN DOMAIN CONTAINING PROTEIN"/>
    <property type="match status" value="1"/>
</dbReference>
<dbReference type="InterPro" id="IPR014752">
    <property type="entry name" value="Arrestin-like_C"/>
</dbReference>
<feature type="compositionally biased region" description="Low complexity" evidence="1">
    <location>
        <begin position="616"/>
        <end position="626"/>
    </location>
</feature>
<dbReference type="Pfam" id="PF00339">
    <property type="entry name" value="Arrestin_N"/>
    <property type="match status" value="1"/>
</dbReference>
<feature type="region of interest" description="Disordered" evidence="1">
    <location>
        <begin position="514"/>
        <end position="541"/>
    </location>
</feature>
<sequence>MAFLLSQSRPSSPSPRGSIYHEDDFAGPRLASSSTHDAHEMVREPAKPYLDIILDTPFLTLRGLGPDVESTHLSGNVLLFLTEPTSVKEITLQFKGKARLPTSASESLMNNAGTVSYTVCTHDWSFLEGERKHSHTLKAGRHLFPFQLEIGGSLPSSIATHGLGGASVSYKLRAIASRSGLTSSKLQAFMPVVIMRSFAHDALEYQQTLEIENTWPEKLMYSILLPHKAWAAGDKLSAVVKFSPLSKGMSVSHMTTSIHETTKIFARSGSQESTRVITTTRHNIVNGKAVEAPVDRPRSTYGRSRSNTASGSGTPTTPSSVEASRPSPMTPATQLPHISEPSSSSSNDVSPSSQSQEDEESLVENNDIVTLISVALPTTLTPSHAVEPINITYRVRWSIFILNPDGHTSELRCSLPLYVLDSNLLEEAHAFSAATRRLVLGVVTANDRDVEHGASELEDDDRELPSYNMHIRDRVANMFLPEGQVLRVTNPWVTHNTSPTVAPGAEAPHEIYMYSDPQPRRSGYSSPALDSERFSQLPHAPTLRDRTTLDWVNSELLLSLSDTPPRRAEHEVESTHTSPEEDRSRSHSRWSSRPHSRAPSLERMTTVHHGNGAGSGATSTAGLSPGFGASVERQQSESFMHNGQASRNLQSLLKATMKPFTSLGGHHQYHGLFTRSSHSQVHSSHSTTSQHQHPSSSSSAIPPAPLSRIPSRERTSGGPQRVNTVQHTNPANSGPALLHRAFTEVPDYSIAARGFLGGVPPLTSMRGLPSYEESELRIGEGGEGMRGRTSASDSNLVGRFERGLVISRQEGEEEGVEGVRGLQTRSSRIAMDLEGVNHCSYRGQYHTRERSQLSGSSTVLGST</sequence>
<feature type="region of interest" description="Disordered" evidence="1">
    <location>
        <begin position="676"/>
        <end position="735"/>
    </location>
</feature>
<gene>
    <name evidence="3" type="ORF">K443DRAFT_682789</name>
</gene>
<dbReference type="GO" id="GO:0030674">
    <property type="term" value="F:protein-macromolecule adaptor activity"/>
    <property type="evidence" value="ECO:0007669"/>
    <property type="project" value="TreeGrafter"/>
</dbReference>
<evidence type="ECO:0000259" key="2">
    <source>
        <dbReference type="SMART" id="SM01017"/>
    </source>
</evidence>
<protein>
    <recommendedName>
        <fullName evidence="2">Arrestin C-terminal-like domain-containing protein</fullName>
    </recommendedName>
</protein>
<proteinExistence type="predicted"/>
<feature type="compositionally biased region" description="Polar residues" evidence="1">
    <location>
        <begin position="717"/>
        <end position="732"/>
    </location>
</feature>
<feature type="domain" description="Arrestin C-terminal-like" evidence="2">
    <location>
        <begin position="215"/>
        <end position="424"/>
    </location>
</feature>
<dbReference type="EMBL" id="KN838745">
    <property type="protein sequence ID" value="KIJ95714.1"/>
    <property type="molecule type" value="Genomic_DNA"/>
</dbReference>
<keyword evidence="4" id="KW-1185">Reference proteome</keyword>
<feature type="compositionally biased region" description="Low complexity" evidence="1">
    <location>
        <begin position="676"/>
        <end position="709"/>
    </location>
</feature>
<dbReference type="AlphaFoldDB" id="A0A0C9WK27"/>
<evidence type="ECO:0000313" key="3">
    <source>
        <dbReference type="EMBL" id="KIJ95714.1"/>
    </source>
</evidence>
<name>A0A0C9WK27_9AGAR</name>
<reference evidence="4" key="2">
    <citation type="submission" date="2015-01" db="EMBL/GenBank/DDBJ databases">
        <title>Evolutionary Origins and Diversification of the Mycorrhizal Mutualists.</title>
        <authorList>
            <consortium name="DOE Joint Genome Institute"/>
            <consortium name="Mycorrhizal Genomics Consortium"/>
            <person name="Kohler A."/>
            <person name="Kuo A."/>
            <person name="Nagy L.G."/>
            <person name="Floudas D."/>
            <person name="Copeland A."/>
            <person name="Barry K.W."/>
            <person name="Cichocki N."/>
            <person name="Veneault-Fourrey C."/>
            <person name="LaButti K."/>
            <person name="Lindquist E.A."/>
            <person name="Lipzen A."/>
            <person name="Lundell T."/>
            <person name="Morin E."/>
            <person name="Murat C."/>
            <person name="Riley R."/>
            <person name="Ohm R."/>
            <person name="Sun H."/>
            <person name="Tunlid A."/>
            <person name="Henrissat B."/>
            <person name="Grigoriev I.V."/>
            <person name="Hibbett D.S."/>
            <person name="Martin F."/>
        </authorList>
    </citation>
    <scope>NUCLEOTIDE SEQUENCE [LARGE SCALE GENOMIC DNA]</scope>
    <source>
        <strain evidence="4">LaAM-08-1</strain>
    </source>
</reference>
<dbReference type="Proteomes" id="UP000054477">
    <property type="component" value="Unassembled WGS sequence"/>
</dbReference>
<dbReference type="InterPro" id="IPR011022">
    <property type="entry name" value="Arrestin_C-like"/>
</dbReference>
<reference evidence="3 4" key="1">
    <citation type="submission" date="2014-04" db="EMBL/GenBank/DDBJ databases">
        <authorList>
            <consortium name="DOE Joint Genome Institute"/>
            <person name="Kuo A."/>
            <person name="Kohler A."/>
            <person name="Nagy L.G."/>
            <person name="Floudas D."/>
            <person name="Copeland A."/>
            <person name="Barry K.W."/>
            <person name="Cichocki N."/>
            <person name="Veneault-Fourrey C."/>
            <person name="LaButti K."/>
            <person name="Lindquist E.A."/>
            <person name="Lipzen A."/>
            <person name="Lundell T."/>
            <person name="Morin E."/>
            <person name="Murat C."/>
            <person name="Sun H."/>
            <person name="Tunlid A."/>
            <person name="Henrissat B."/>
            <person name="Grigoriev I.V."/>
            <person name="Hibbett D.S."/>
            <person name="Martin F."/>
            <person name="Nordberg H.P."/>
            <person name="Cantor M.N."/>
            <person name="Hua S.X."/>
        </authorList>
    </citation>
    <scope>NUCLEOTIDE SEQUENCE [LARGE SCALE GENOMIC DNA]</scope>
    <source>
        <strain evidence="3 4">LaAM-08-1</strain>
    </source>
</reference>
<feature type="region of interest" description="Disordered" evidence="1">
    <location>
        <begin position="267"/>
        <end position="363"/>
    </location>
</feature>